<keyword evidence="3" id="KW-1185">Reference proteome</keyword>
<organism evidence="2 3">
    <name type="scientific">Ectocarpus siliculosus</name>
    <name type="common">Brown alga</name>
    <name type="synonym">Conferva siliculosa</name>
    <dbReference type="NCBI Taxonomy" id="2880"/>
    <lineage>
        <taxon>Eukaryota</taxon>
        <taxon>Sar</taxon>
        <taxon>Stramenopiles</taxon>
        <taxon>Ochrophyta</taxon>
        <taxon>PX clade</taxon>
        <taxon>Phaeophyceae</taxon>
        <taxon>Ectocarpales</taxon>
        <taxon>Ectocarpaceae</taxon>
        <taxon>Ectocarpus</taxon>
    </lineage>
</organism>
<feature type="compositionally biased region" description="Basic and acidic residues" evidence="1">
    <location>
        <begin position="1434"/>
        <end position="1444"/>
    </location>
</feature>
<feature type="compositionally biased region" description="Acidic residues" evidence="1">
    <location>
        <begin position="1277"/>
        <end position="1302"/>
    </location>
</feature>
<feature type="compositionally biased region" description="Polar residues" evidence="1">
    <location>
        <begin position="1803"/>
        <end position="1812"/>
    </location>
</feature>
<feature type="compositionally biased region" description="Pro residues" evidence="1">
    <location>
        <begin position="487"/>
        <end position="497"/>
    </location>
</feature>
<feature type="compositionally biased region" description="Acidic residues" evidence="1">
    <location>
        <begin position="1007"/>
        <end position="1024"/>
    </location>
</feature>
<feature type="compositionally biased region" description="Pro residues" evidence="1">
    <location>
        <begin position="377"/>
        <end position="386"/>
    </location>
</feature>
<feature type="compositionally biased region" description="Acidic residues" evidence="1">
    <location>
        <begin position="402"/>
        <end position="428"/>
    </location>
</feature>
<feature type="compositionally biased region" description="Acidic residues" evidence="1">
    <location>
        <begin position="1941"/>
        <end position="1950"/>
    </location>
</feature>
<dbReference type="PANTHER" id="PTHR34491:SF82">
    <property type="entry name" value="CHROMOSOME UNDETERMINED SCAFFOLD_21, WHOLE GENOME SHOTGUN SEQUENCE"/>
    <property type="match status" value="1"/>
</dbReference>
<feature type="compositionally biased region" description="Acidic residues" evidence="1">
    <location>
        <begin position="1703"/>
        <end position="1715"/>
    </location>
</feature>
<feature type="compositionally biased region" description="Acidic residues" evidence="1">
    <location>
        <begin position="278"/>
        <end position="289"/>
    </location>
</feature>
<feature type="compositionally biased region" description="Basic and acidic residues" evidence="1">
    <location>
        <begin position="1615"/>
        <end position="1633"/>
    </location>
</feature>
<feature type="compositionally biased region" description="Acidic residues" evidence="1">
    <location>
        <begin position="1876"/>
        <end position="1887"/>
    </location>
</feature>
<feature type="compositionally biased region" description="Acidic residues" evidence="1">
    <location>
        <begin position="1069"/>
        <end position="1084"/>
    </location>
</feature>
<sequence>MARMGFLDKAEELDVMVEAERARLKKERDQQDQAVLDQKMNGLRMSHTRRSAAMTSAHEARIASLLEKCATEIEDLKVKQKKEYDVLVGETATRATGGVSSCVCTDPFKCRHNKSASYNTRKPTKDVIRLRQNGQRLRASGRLAEADEVDNMAVAIEKLAEDQWRKRVEESILSSAWCGGKSRLEQMVERQQATLRALMSTHTEKLARLKQQDRLERRNLVSTLAAERKKVILYCRREATKRRTKDIAAGAKEARTMNAHKSDGMQNVSKNMFKDSDDSQSDIDSEDDRLEGWKPPTACGVDNSKALSSYEDIASGNVHKKLADGTFGAEEGGADGGLKTSGSRAMDAYRMKQTGATATFDPTRGGAKVNMGGFAQKPPPGVPPGPGAGAKQSKAKKKESGSDDDSSEEEEEEDEEDEEDEEESEESDSGGARKGGGVGAGAGGGRGAPPPRGPVPAALGGSAAASAGPRGPMPNPFPAGGFGSPPNAAPGPRPMTSPFPAAGFARPPGTTPGFPLVDSARPVANPFPAGGFGSPPNAAPGPRPMTSPFPAAGFAGPPGSAPGSSPVPARPAMASPFPTGGFGSPPNAAPGPRPMTSPFPAAGFAGPPGSAPGSSPVPARPAMASPFPTGGFGSPPNAAPGPRPMTSPFPAAGFEGPPGSAPGSSPVPARPAMASPFPTGGFGSPPSAAPGPRPMASPFPAARFARPPGSAPGFPPIGNPTGVGLPPNGDPRPLENHLASDPKEVDEEEVEEEEEEKEEEEEEEGEEEVEEEEEEEEEPNESNKDADTDDDTPGGPKGGGATEPTGANSSESGDDADNDEAQDEDETSDEGGGSDQSTSEQDNDAEPGEGQQPTTVSSLLPDTGASADKGATPVPPAQGSGSPNAADTSSESGDDVDDDADAPEDNAEALTDAPAGTDGAASADECSRSDGEDNVVDGESDGDGSEGTEPPDEETEPVEGKAADETAAVGTEEAGNRAGDDDDEEDTPPPQAQGSEQPNATATSSEGGDDADNDEAQEEDEATDEGGGSDKSTSEQDNDAESEEGQQPTTVTSRLPDTGASATNTPSESGDDVDDDALYSEENAEVATQEPVGTDGAASADECSRSDGEDNVVDGESDGDGSEGTEPPDEETEAVEGKGTGETAAVGTEEAGNRESDNDDGEDTPPPQAQGSEQLNATATSSEGGDDADNDEAQEEDEATDEGGRSDQSTIEQNNDAESKEDQPDIGASAANHSSGGGDDVDDDALYSEENAEVATQEPVGTDGAASADDCSRSDGEDNVVDGESDGDGSEGTEPPDEETEAVEGKGTGETAAVGTEEAGNPESDNDDEEDTPPPQAQGSEQPNATATSSEGGDDADNDEAQEEDEATDEGGGSDKSTSEQNNDAESKEDQPDIGASAANHSSGGGDDVDDDALYSEKNAEVVIQEPTGTDRATASDECSRSDGEGNVVDGENDRDGSEGTEANDEHAEPAEGKATDETAAVNAGEAGHRERDDDDAEDTPTPGVQESGPLNTTAFSSESGDGADNDQAQEENEDTDEHAGNDKSTSEQGNNAGSEGRRPNPVSSRQHDNGVPAANTPSGGGDDVDEDAGAPKDAEVPTQEPAGIDGATASNECSRSDGEGKVVDGESGRDGSEGTEAPDEETESTEGKATDETAAVGTEKAGNWESDNDDAEDTPTPEVQGSGSPNATKSSSESRDGANDDRVEEENEVTDEGGEVGKSTSAQEHDEELKEGRPNSASSRQLDIGSSGPNIPSGGGDDVDNDAVASEENAEVAASSDKCGRSGCEDNRGLGGPVSPGAHGTESATRSNDNLTACVAPTSPPPTNVEGNTDTQQPDRSESAHEAFAEPAASSAEEATPTGIQEPGRSNGTGALSENGDDIDDDEGDKGDEGRDSDAVEAKSTVLSESREGQIEGTGNHIFDGLPSHGLQEVAEERRGGGDEGTEPLDTEAEFAITKPEDAGNRDGSDDEGSAGDANLSIEPGDSNEHEMADPATQTGVIIEQTAEGSMAAVDVQDIHTGLGSDSGSTASSCAPSPAAPHSGKPQAESHGNGIIYQGKDWGVDAHVGSIECAATSKVRAEDTGTIPAGAHPTPPPNPHSPTRVRRPRSRSRACQTAWHETVSTQTRWNIGAQA</sequence>
<evidence type="ECO:0000313" key="2">
    <source>
        <dbReference type="EMBL" id="CBN77239.1"/>
    </source>
</evidence>
<dbReference type="InParanoid" id="D8LM25"/>
<feature type="compositionally biased region" description="Low complexity" evidence="1">
    <location>
        <begin position="1763"/>
        <end position="1778"/>
    </location>
</feature>
<feature type="compositionally biased region" description="Acidic residues" evidence="1">
    <location>
        <begin position="1352"/>
        <end position="1369"/>
    </location>
</feature>
<feature type="compositionally biased region" description="Polar residues" evidence="1">
    <location>
        <begin position="1503"/>
        <end position="1520"/>
    </location>
</feature>
<feature type="compositionally biased region" description="Gly residues" evidence="1">
    <location>
        <begin position="432"/>
        <end position="447"/>
    </location>
</feature>
<feature type="compositionally biased region" description="Low complexity" evidence="1">
    <location>
        <begin position="2019"/>
        <end position="2041"/>
    </location>
</feature>
<reference evidence="2 3" key="1">
    <citation type="journal article" date="2010" name="Nature">
        <title>The Ectocarpus genome and the independent evolution of multicellularity in brown algae.</title>
        <authorList>
            <person name="Cock J.M."/>
            <person name="Sterck L."/>
            <person name="Rouze P."/>
            <person name="Scornet D."/>
            <person name="Allen A.E."/>
            <person name="Amoutzias G."/>
            <person name="Anthouard V."/>
            <person name="Artiguenave F."/>
            <person name="Aury J.M."/>
            <person name="Badger J.H."/>
            <person name="Beszteri B."/>
            <person name="Billiau K."/>
            <person name="Bonnet E."/>
            <person name="Bothwell J.H."/>
            <person name="Bowler C."/>
            <person name="Boyen C."/>
            <person name="Brownlee C."/>
            <person name="Carrano C.J."/>
            <person name="Charrier B."/>
            <person name="Cho G.Y."/>
            <person name="Coelho S.M."/>
            <person name="Collen J."/>
            <person name="Corre E."/>
            <person name="Da Silva C."/>
            <person name="Delage L."/>
            <person name="Delaroque N."/>
            <person name="Dittami S.M."/>
            <person name="Doulbeau S."/>
            <person name="Elias M."/>
            <person name="Farnham G."/>
            <person name="Gachon C.M."/>
            <person name="Gschloessl B."/>
            <person name="Heesch S."/>
            <person name="Jabbari K."/>
            <person name="Jubin C."/>
            <person name="Kawai H."/>
            <person name="Kimura K."/>
            <person name="Kloareg B."/>
            <person name="Kupper F.C."/>
            <person name="Lang D."/>
            <person name="Le Bail A."/>
            <person name="Leblanc C."/>
            <person name="Lerouge P."/>
            <person name="Lohr M."/>
            <person name="Lopez P.J."/>
            <person name="Martens C."/>
            <person name="Maumus F."/>
            <person name="Michel G."/>
            <person name="Miranda-Saavedra D."/>
            <person name="Morales J."/>
            <person name="Moreau H."/>
            <person name="Motomura T."/>
            <person name="Nagasato C."/>
            <person name="Napoli C.A."/>
            <person name="Nelson D.R."/>
            <person name="Nyvall-Collen P."/>
            <person name="Peters A.F."/>
            <person name="Pommier C."/>
            <person name="Potin P."/>
            <person name="Poulain J."/>
            <person name="Quesneville H."/>
            <person name="Read B."/>
            <person name="Rensing S.A."/>
            <person name="Ritter A."/>
            <person name="Rousvoal S."/>
            <person name="Samanta M."/>
            <person name="Samson G."/>
            <person name="Schroeder D.C."/>
            <person name="Segurens B."/>
            <person name="Strittmatter M."/>
            <person name="Tonon T."/>
            <person name="Tregear J.W."/>
            <person name="Valentin K."/>
            <person name="von Dassow P."/>
            <person name="Yamagishi T."/>
            <person name="Van de Peer Y."/>
            <person name="Wincker P."/>
        </authorList>
    </citation>
    <scope>NUCLEOTIDE SEQUENCE [LARGE SCALE GENOMIC DNA]</scope>
    <source>
        <strain evidence="3">Ec32 / CCAP1310/4</strain>
    </source>
</reference>
<feature type="compositionally biased region" description="Polar residues" evidence="1">
    <location>
        <begin position="1045"/>
        <end position="1068"/>
    </location>
</feature>
<evidence type="ECO:0000313" key="3">
    <source>
        <dbReference type="Proteomes" id="UP000002630"/>
    </source>
</evidence>
<feature type="compositionally biased region" description="Polar residues" evidence="1">
    <location>
        <begin position="1169"/>
        <end position="1182"/>
    </location>
</feature>
<feature type="compositionally biased region" description="Basic and acidic residues" evidence="1">
    <location>
        <begin position="1888"/>
        <end position="1898"/>
    </location>
</feature>
<feature type="compositionally biased region" description="Basic and acidic residues" evidence="1">
    <location>
        <begin position="1693"/>
        <end position="1702"/>
    </location>
</feature>
<proteinExistence type="predicted"/>
<feature type="region of interest" description="Disordered" evidence="1">
    <location>
        <begin position="325"/>
        <end position="2054"/>
    </location>
</feature>
<dbReference type="Proteomes" id="UP000002630">
    <property type="component" value="Linkage Group LG17"/>
</dbReference>
<feature type="compositionally biased region" description="Acidic residues" evidence="1">
    <location>
        <begin position="892"/>
        <end position="907"/>
    </location>
</feature>
<feature type="compositionally biased region" description="Basic residues" evidence="1">
    <location>
        <begin position="2100"/>
        <end position="2109"/>
    </location>
</feature>
<feature type="compositionally biased region" description="Basic and acidic residues" evidence="1">
    <location>
        <begin position="1724"/>
        <end position="1734"/>
    </location>
</feature>
<dbReference type="OMA" id="NNAQETH"/>
<gene>
    <name evidence="2" type="ORF">Esi_0038_0146</name>
</gene>
<feature type="compositionally biased region" description="Low complexity" evidence="1">
    <location>
        <begin position="1744"/>
        <end position="1753"/>
    </location>
</feature>
<feature type="compositionally biased region" description="Basic and acidic residues" evidence="1">
    <location>
        <begin position="732"/>
        <end position="743"/>
    </location>
</feature>
<feature type="compositionally biased region" description="Acidic residues" evidence="1">
    <location>
        <begin position="1109"/>
        <end position="1134"/>
    </location>
</feature>
<feature type="compositionally biased region" description="Acidic residues" evidence="1">
    <location>
        <begin position="1522"/>
        <end position="1537"/>
    </location>
</feature>
<dbReference type="EMBL" id="FN648575">
    <property type="protein sequence ID" value="CBN77239.1"/>
    <property type="molecule type" value="Genomic_DNA"/>
</dbReference>
<feature type="compositionally biased region" description="Acidic residues" evidence="1">
    <location>
        <begin position="1239"/>
        <end position="1252"/>
    </location>
</feature>
<feature type="compositionally biased region" description="Polar residues" evidence="1">
    <location>
        <begin position="1678"/>
        <end position="1692"/>
    </location>
</feature>
<feature type="compositionally biased region" description="Low complexity" evidence="1">
    <location>
        <begin position="698"/>
        <end position="708"/>
    </location>
</feature>
<feature type="compositionally biased region" description="Low complexity" evidence="1">
    <location>
        <begin position="548"/>
        <end position="579"/>
    </location>
</feature>
<dbReference type="OrthoDB" id="10565043at2759"/>
<feature type="compositionally biased region" description="Polar residues" evidence="1">
    <location>
        <begin position="1206"/>
        <end position="1216"/>
    </location>
</feature>
<name>D8LM25_ECTSI</name>
<feature type="compositionally biased region" description="Low complexity" evidence="1">
    <location>
        <begin position="648"/>
        <end position="679"/>
    </location>
</feature>
<feature type="compositionally biased region" description="Pro residues" evidence="1">
    <location>
        <begin position="587"/>
        <end position="597"/>
    </location>
</feature>
<feature type="compositionally biased region" description="Acidic residues" evidence="1">
    <location>
        <begin position="1667"/>
        <end position="1676"/>
    </location>
</feature>
<feature type="compositionally biased region" description="Pro residues" evidence="1">
    <location>
        <begin position="537"/>
        <end position="547"/>
    </location>
</feature>
<feature type="compositionally biased region" description="Basic and acidic residues" evidence="1">
    <location>
        <begin position="1956"/>
        <end position="1965"/>
    </location>
</feature>
<feature type="compositionally biased region" description="Basic and acidic residues" evidence="1">
    <location>
        <begin position="1834"/>
        <end position="1845"/>
    </location>
</feature>
<dbReference type="EMBL" id="FN649742">
    <property type="protein sequence ID" value="CBN77239.1"/>
    <property type="molecule type" value="Genomic_DNA"/>
</dbReference>
<feature type="compositionally biased region" description="Pro residues" evidence="1">
    <location>
        <begin position="637"/>
        <end position="647"/>
    </location>
</feature>
<dbReference type="PANTHER" id="PTHR34491">
    <property type="entry name" value="A-TYPE INCLUSION PROTEIN, PUTATIVE-RELATED"/>
    <property type="match status" value="1"/>
</dbReference>
<feature type="region of interest" description="Disordered" evidence="1">
    <location>
        <begin position="2074"/>
        <end position="2114"/>
    </location>
</feature>
<feature type="compositionally biased region" description="Pro residues" evidence="1">
    <location>
        <begin position="709"/>
        <end position="718"/>
    </location>
</feature>
<feature type="compositionally biased region" description="Basic and acidic residues" evidence="1">
    <location>
        <begin position="1779"/>
        <end position="1789"/>
    </location>
</feature>
<protein>
    <submittedName>
        <fullName evidence="2">Uncharacterized protein</fullName>
    </submittedName>
</protein>
<feature type="compositionally biased region" description="Basic and acidic residues" evidence="1">
    <location>
        <begin position="1452"/>
        <end position="1477"/>
    </location>
</feature>
<feature type="compositionally biased region" description="Acidic residues" evidence="1">
    <location>
        <begin position="812"/>
        <end position="829"/>
    </location>
</feature>
<feature type="compositionally biased region" description="Acidic residues" evidence="1">
    <location>
        <begin position="744"/>
        <end position="780"/>
    </location>
</feature>
<evidence type="ECO:0000256" key="1">
    <source>
        <dbReference type="SAM" id="MobiDB-lite"/>
    </source>
</evidence>
<feature type="compositionally biased region" description="Low complexity" evidence="1">
    <location>
        <begin position="1846"/>
        <end position="1856"/>
    </location>
</feature>
<feature type="compositionally biased region" description="Polar residues" evidence="1">
    <location>
        <begin position="851"/>
        <end position="860"/>
    </location>
</feature>
<accession>D8LM25</accession>
<feature type="compositionally biased region" description="Polar residues" evidence="1">
    <location>
        <begin position="1337"/>
        <end position="1348"/>
    </location>
</feature>
<feature type="compositionally biased region" description="Acidic residues" evidence="1">
    <location>
        <begin position="1184"/>
        <end position="1201"/>
    </location>
</feature>
<feature type="region of interest" description="Disordered" evidence="1">
    <location>
        <begin position="267"/>
        <end position="297"/>
    </location>
</feature>
<feature type="compositionally biased region" description="Pro residues" evidence="1">
    <location>
        <begin position="687"/>
        <end position="697"/>
    </location>
</feature>
<feature type="compositionally biased region" description="Acidic residues" evidence="1">
    <location>
        <begin position="932"/>
        <end position="957"/>
    </location>
</feature>
<feature type="compositionally biased region" description="Low complexity" evidence="1">
    <location>
        <begin position="498"/>
        <end position="515"/>
    </location>
</feature>
<feature type="compositionally biased region" description="Low complexity" evidence="1">
    <location>
        <begin position="598"/>
        <end position="629"/>
    </location>
</feature>
<feature type="compositionally biased region" description="Polar residues" evidence="1">
    <location>
        <begin position="992"/>
        <end position="1003"/>
    </location>
</feature>
<feature type="compositionally biased region" description="Low complexity" evidence="1">
    <location>
        <begin position="455"/>
        <end position="470"/>
    </location>
</feature>